<gene>
    <name evidence="2" type="ORF">BAE44_0009707</name>
</gene>
<dbReference type="Pfam" id="PF23635">
    <property type="entry name" value="Beta-prop_AT5G49610-like"/>
    <property type="match status" value="1"/>
</dbReference>
<accession>A0A1E5VVZ5</accession>
<reference evidence="2 3" key="1">
    <citation type="submission" date="2016-09" db="EMBL/GenBank/DDBJ databases">
        <title>The draft genome of Dichanthelium oligosanthes: A C3 panicoid grass species.</title>
        <authorList>
            <person name="Studer A.J."/>
            <person name="Schnable J.C."/>
            <person name="Brutnell T.P."/>
        </authorList>
    </citation>
    <scope>NUCLEOTIDE SEQUENCE [LARGE SCALE GENOMIC DNA]</scope>
    <source>
        <strain evidence="3">cv. Kellogg 1175</strain>
        <tissue evidence="2">Leaf</tissue>
    </source>
</reference>
<dbReference type="InterPro" id="IPR056594">
    <property type="entry name" value="AT5G49610-like_b-prop"/>
</dbReference>
<sequence length="241" mass="25960">MDAAAKSTEPTPPPPPQAASAAQISAVLGNDDILLRLDFPTCHVRAAAVSKRWLRHASDPAFLRRFARLHPPRLLGCFVNSSNFPLRFVPLPQPPELDAVIRRGRFDFGSGAANVSDCRNGRVIVFVMPDNGMPGEETVFSPLHPGRGTTVLPQPQEVSALPYGRYILGLDVASMSSICIKLPDGVEFECGANLALSRAEGSGFRLVHVLGHLADPSWTSRSAVVQVPAVGDNADFVFMRI</sequence>
<name>A0A1E5VVZ5_9POAL</name>
<dbReference type="Proteomes" id="UP000095767">
    <property type="component" value="Unassembled WGS sequence"/>
</dbReference>
<dbReference type="AlphaFoldDB" id="A0A1E5VVZ5"/>
<feature type="domain" description="F-box protein AT5G49610-like beta-propeller" evidence="1">
    <location>
        <begin position="165"/>
        <end position="209"/>
    </location>
</feature>
<keyword evidence="3" id="KW-1185">Reference proteome</keyword>
<evidence type="ECO:0000313" key="3">
    <source>
        <dbReference type="Proteomes" id="UP000095767"/>
    </source>
</evidence>
<comment type="caution">
    <text evidence="2">The sequence shown here is derived from an EMBL/GenBank/DDBJ whole genome shotgun (WGS) entry which is preliminary data.</text>
</comment>
<dbReference type="OrthoDB" id="622335at2759"/>
<dbReference type="InterPro" id="IPR036047">
    <property type="entry name" value="F-box-like_dom_sf"/>
</dbReference>
<dbReference type="PANTHER" id="PTHR33207">
    <property type="entry name" value="F-BOX DOMAIN CONTAINING PROTEIN-RELATED"/>
    <property type="match status" value="1"/>
</dbReference>
<evidence type="ECO:0000313" key="2">
    <source>
        <dbReference type="EMBL" id="OEL29274.1"/>
    </source>
</evidence>
<protein>
    <recommendedName>
        <fullName evidence="1">F-box protein AT5G49610-like beta-propeller domain-containing protein</fullName>
    </recommendedName>
</protein>
<dbReference type="EMBL" id="LWDX02028046">
    <property type="protein sequence ID" value="OEL29274.1"/>
    <property type="molecule type" value="Genomic_DNA"/>
</dbReference>
<proteinExistence type="predicted"/>
<evidence type="ECO:0000259" key="1">
    <source>
        <dbReference type="Pfam" id="PF23635"/>
    </source>
</evidence>
<dbReference type="SUPFAM" id="SSF81383">
    <property type="entry name" value="F-box domain"/>
    <property type="match status" value="1"/>
</dbReference>
<organism evidence="2 3">
    <name type="scientific">Dichanthelium oligosanthes</name>
    <dbReference type="NCBI Taxonomy" id="888268"/>
    <lineage>
        <taxon>Eukaryota</taxon>
        <taxon>Viridiplantae</taxon>
        <taxon>Streptophyta</taxon>
        <taxon>Embryophyta</taxon>
        <taxon>Tracheophyta</taxon>
        <taxon>Spermatophyta</taxon>
        <taxon>Magnoliopsida</taxon>
        <taxon>Liliopsida</taxon>
        <taxon>Poales</taxon>
        <taxon>Poaceae</taxon>
        <taxon>PACMAD clade</taxon>
        <taxon>Panicoideae</taxon>
        <taxon>Panicodae</taxon>
        <taxon>Paniceae</taxon>
        <taxon>Dichantheliinae</taxon>
        <taxon>Dichanthelium</taxon>
    </lineage>
</organism>